<keyword evidence="6" id="KW-1185">Reference proteome</keyword>
<dbReference type="InterPro" id="IPR050463">
    <property type="entry name" value="Gfo/Idh/MocA_oxidrdct_glycsds"/>
</dbReference>
<dbReference type="AlphaFoldDB" id="A0A1B3ZG10"/>
<reference evidence="5 6" key="1">
    <citation type="submission" date="2016-01" db="EMBL/GenBank/DDBJ databases">
        <title>Complete genome and mega plasmid sequence of Sphingomonas panacis DCY99 elicits systemic resistance in rice to Xanthomonas oryzae.</title>
        <authorList>
            <person name="Kim Y.J."/>
            <person name="Yang D.C."/>
            <person name="Sing P."/>
        </authorList>
    </citation>
    <scope>NUCLEOTIDE SEQUENCE [LARGE SCALE GENOMIC DNA]</scope>
    <source>
        <strain evidence="5 6">DCY99</strain>
    </source>
</reference>
<dbReference type="GO" id="GO:0000166">
    <property type="term" value="F:nucleotide binding"/>
    <property type="evidence" value="ECO:0007669"/>
    <property type="project" value="InterPro"/>
</dbReference>
<keyword evidence="1" id="KW-0560">Oxidoreductase</keyword>
<dbReference type="PANTHER" id="PTHR43818">
    <property type="entry name" value="BCDNA.GH03377"/>
    <property type="match status" value="1"/>
</dbReference>
<evidence type="ECO:0000256" key="2">
    <source>
        <dbReference type="SAM" id="MobiDB-lite"/>
    </source>
</evidence>
<dbReference type="InterPro" id="IPR036291">
    <property type="entry name" value="NAD(P)-bd_dom_sf"/>
</dbReference>
<dbReference type="SUPFAM" id="SSF55347">
    <property type="entry name" value="Glyceraldehyde-3-phosphate dehydrogenase-like, C-terminal domain"/>
    <property type="match status" value="1"/>
</dbReference>
<dbReference type="RefSeq" id="WP_069206870.1">
    <property type="nucleotide sequence ID" value="NZ_CP014168.1"/>
</dbReference>
<dbReference type="KEGG" id="span:AWL63_22820"/>
<evidence type="ECO:0000259" key="3">
    <source>
        <dbReference type="Pfam" id="PF01408"/>
    </source>
</evidence>
<evidence type="ECO:0000313" key="5">
    <source>
        <dbReference type="EMBL" id="AOH86365.1"/>
    </source>
</evidence>
<name>A0A1B3ZG10_9SPHN</name>
<accession>A0A1B3ZG10</accession>
<gene>
    <name evidence="5" type="ORF">AWL63_22820</name>
</gene>
<organism evidence="5 6">
    <name type="scientific">Sphingomonas panacis</name>
    <dbReference type="NCBI Taxonomy" id="1560345"/>
    <lineage>
        <taxon>Bacteria</taxon>
        <taxon>Pseudomonadati</taxon>
        <taxon>Pseudomonadota</taxon>
        <taxon>Alphaproteobacteria</taxon>
        <taxon>Sphingomonadales</taxon>
        <taxon>Sphingomonadaceae</taxon>
        <taxon>Sphingomonas</taxon>
    </lineage>
</organism>
<dbReference type="PANTHER" id="PTHR43818:SF11">
    <property type="entry name" value="BCDNA.GH03377"/>
    <property type="match status" value="1"/>
</dbReference>
<evidence type="ECO:0000259" key="4">
    <source>
        <dbReference type="Pfam" id="PF02894"/>
    </source>
</evidence>
<dbReference type="InterPro" id="IPR004104">
    <property type="entry name" value="Gfo/Idh/MocA-like_OxRdtase_C"/>
</dbReference>
<dbReference type="STRING" id="1560345.AWL63_22820"/>
<evidence type="ECO:0000256" key="1">
    <source>
        <dbReference type="ARBA" id="ARBA00023002"/>
    </source>
</evidence>
<dbReference type="PROSITE" id="PS51318">
    <property type="entry name" value="TAT"/>
    <property type="match status" value="1"/>
</dbReference>
<sequence length="378" mass="41395">MDLGRRDFLLSAAIGSIVPVALTPHALAQGMPAPKPGERKLGYAIVGLGTYGLGVIIPQFVNCTHSRLVAVVTGDAAKGRKVAAEHGLSDKAVYSYATFDSIRDNPDVDIVYVCLPNSMHAEYTIRAAKAGKHVMCEKPMAISVAECESMIAACKAAKRKLMIGYRCHFEAFNLEAMRLARAGAAGKIRYVRSEHGFVQRDPSKWRLKRALAGGGSLMDMGVYSLQAARYMTGEEPIAVTARESTDRSDPRFHEVEDMIEWTLEFPSGAIAGCQSMYSANQNHILLMGDTGRIELEPATRYDGNHMWTGRDGRERELTPPPGPRATQFAGQLDHLAECILTGREPIVSGEEGLRDMRIVEAIYRSAREGRTIRLDGRA</sequence>
<feature type="domain" description="Gfo/Idh/MocA-like oxidoreductase N-terminal" evidence="3">
    <location>
        <begin position="42"/>
        <end position="165"/>
    </location>
</feature>
<dbReference type="SUPFAM" id="SSF51735">
    <property type="entry name" value="NAD(P)-binding Rossmann-fold domains"/>
    <property type="match status" value="1"/>
</dbReference>
<feature type="domain" description="Gfo/Idh/MocA-like oxidoreductase C-terminal" evidence="4">
    <location>
        <begin position="186"/>
        <end position="373"/>
    </location>
</feature>
<dbReference type="OrthoDB" id="9792935at2"/>
<feature type="region of interest" description="Disordered" evidence="2">
    <location>
        <begin position="304"/>
        <end position="323"/>
    </location>
</feature>
<dbReference type="Proteomes" id="UP000094256">
    <property type="component" value="Chromosome"/>
</dbReference>
<evidence type="ECO:0000313" key="6">
    <source>
        <dbReference type="Proteomes" id="UP000094256"/>
    </source>
</evidence>
<dbReference type="PRINTS" id="PR01775">
    <property type="entry name" value="GLFROXRDTASE"/>
</dbReference>
<dbReference type="Pfam" id="PF01408">
    <property type="entry name" value="GFO_IDH_MocA"/>
    <property type="match status" value="1"/>
</dbReference>
<dbReference type="InterPro" id="IPR006311">
    <property type="entry name" value="TAT_signal"/>
</dbReference>
<protein>
    <submittedName>
        <fullName evidence="5">Glucose-fructose oxidoreductase</fullName>
    </submittedName>
</protein>
<proteinExistence type="predicted"/>
<dbReference type="Gene3D" id="3.30.360.10">
    <property type="entry name" value="Dihydrodipicolinate Reductase, domain 2"/>
    <property type="match status" value="1"/>
</dbReference>
<dbReference type="InterPro" id="IPR000683">
    <property type="entry name" value="Gfo/Idh/MocA-like_OxRdtase_N"/>
</dbReference>
<dbReference type="InterPro" id="IPR008354">
    <property type="entry name" value="Glc-Fru_OxRdtase_bac"/>
</dbReference>
<dbReference type="GO" id="GO:0016491">
    <property type="term" value="F:oxidoreductase activity"/>
    <property type="evidence" value="ECO:0007669"/>
    <property type="project" value="UniProtKB-KW"/>
</dbReference>
<dbReference type="Pfam" id="PF02894">
    <property type="entry name" value="GFO_IDH_MocA_C"/>
    <property type="match status" value="1"/>
</dbReference>
<dbReference type="Gene3D" id="3.40.50.720">
    <property type="entry name" value="NAD(P)-binding Rossmann-like Domain"/>
    <property type="match status" value="1"/>
</dbReference>
<feature type="compositionally biased region" description="Basic and acidic residues" evidence="2">
    <location>
        <begin position="304"/>
        <end position="317"/>
    </location>
</feature>
<dbReference type="EMBL" id="CP014168">
    <property type="protein sequence ID" value="AOH86365.1"/>
    <property type="molecule type" value="Genomic_DNA"/>
</dbReference>